<feature type="region of interest" description="Disordered" evidence="1">
    <location>
        <begin position="77"/>
        <end position="99"/>
    </location>
</feature>
<dbReference type="EMBL" id="DF238810">
    <property type="protein sequence ID" value="GAC97558.1"/>
    <property type="molecule type" value="Genomic_DNA"/>
</dbReference>
<reference evidence="3" key="1">
    <citation type="journal article" date="2013" name="Genome Announc.">
        <title>Draft genome sequence of the basidiomycetous yeast-like fungus Pseudozyma hubeiensis SY62, which produces an abundant amount of the biosurfactant mannosylerythritol lipids.</title>
        <authorList>
            <person name="Konishi M."/>
            <person name="Hatada Y."/>
            <person name="Horiuchi J."/>
        </authorList>
    </citation>
    <scope>NUCLEOTIDE SEQUENCE [LARGE SCALE GENOMIC DNA]</scope>
    <source>
        <strain evidence="3">SY62</strain>
    </source>
</reference>
<accession>R9P833</accession>
<evidence type="ECO:0000313" key="2">
    <source>
        <dbReference type="EMBL" id="GAC97558.1"/>
    </source>
</evidence>
<evidence type="ECO:0000313" key="3">
    <source>
        <dbReference type="Proteomes" id="UP000014071"/>
    </source>
</evidence>
<organism evidence="2 3">
    <name type="scientific">Pseudozyma hubeiensis (strain SY62)</name>
    <name type="common">Yeast</name>
    <dbReference type="NCBI Taxonomy" id="1305764"/>
    <lineage>
        <taxon>Eukaryota</taxon>
        <taxon>Fungi</taxon>
        <taxon>Dikarya</taxon>
        <taxon>Basidiomycota</taxon>
        <taxon>Ustilaginomycotina</taxon>
        <taxon>Ustilaginomycetes</taxon>
        <taxon>Ustilaginales</taxon>
        <taxon>Ustilaginaceae</taxon>
        <taxon>Pseudozyma</taxon>
    </lineage>
</organism>
<dbReference type="Proteomes" id="UP000014071">
    <property type="component" value="Unassembled WGS sequence"/>
</dbReference>
<dbReference type="RefSeq" id="XP_012191145.1">
    <property type="nucleotide sequence ID" value="XM_012335755.1"/>
</dbReference>
<dbReference type="AlphaFoldDB" id="R9P833"/>
<evidence type="ECO:0000256" key="1">
    <source>
        <dbReference type="SAM" id="MobiDB-lite"/>
    </source>
</evidence>
<dbReference type="HOGENOM" id="CLU_2321377_0_0_1"/>
<gene>
    <name evidence="2" type="ORF">PHSY_005144</name>
</gene>
<keyword evidence="3" id="KW-1185">Reference proteome</keyword>
<dbReference type="GeneID" id="24110424"/>
<feature type="compositionally biased region" description="Low complexity" evidence="1">
    <location>
        <begin position="81"/>
        <end position="93"/>
    </location>
</feature>
<protein>
    <submittedName>
        <fullName evidence="2">Uncharacterized protein</fullName>
    </submittedName>
</protein>
<proteinExistence type="predicted"/>
<name>R9P833_PSEHS</name>
<sequence>MYNKLESIVGLTEKCFVVLAHSKPHVMTAAKRNSQQCDAAQPRSNSGRQKRLGVLARLLYSNLLRRTLAVQPKWKQKQQYLSSLSSSSSSSSSRLHMEV</sequence>